<dbReference type="InterPro" id="IPR011545">
    <property type="entry name" value="DEAD/DEAH_box_helicase_dom"/>
</dbReference>
<name>A0A828Z4F7_9LEPT</name>
<keyword evidence="3 9" id="KW-0347">Helicase</keyword>
<dbReference type="PROSITE" id="PS51194">
    <property type="entry name" value="HELICASE_CTER"/>
    <property type="match status" value="1"/>
</dbReference>
<dbReference type="SUPFAM" id="SSF52540">
    <property type="entry name" value="P-loop containing nucleoside triphosphate hydrolases"/>
    <property type="match status" value="1"/>
</dbReference>
<dbReference type="InterPro" id="IPR032284">
    <property type="entry name" value="RecQ_Zn-bd"/>
</dbReference>
<dbReference type="GO" id="GO:0005524">
    <property type="term" value="F:ATP binding"/>
    <property type="evidence" value="ECO:0007669"/>
    <property type="project" value="UniProtKB-KW"/>
</dbReference>
<dbReference type="Pfam" id="PF00271">
    <property type="entry name" value="Helicase_C"/>
    <property type="match status" value="1"/>
</dbReference>
<dbReference type="NCBIfam" id="TIGR00614">
    <property type="entry name" value="recQ_fam"/>
    <property type="match status" value="1"/>
</dbReference>
<dbReference type="FunFam" id="3.40.50.300:FF:002143">
    <property type="entry name" value="ATP-dependent DNA helicase RecQ"/>
    <property type="match status" value="1"/>
</dbReference>
<evidence type="ECO:0000259" key="8">
    <source>
        <dbReference type="PROSITE" id="PS51194"/>
    </source>
</evidence>
<accession>A0A828Z4F7</accession>
<dbReference type="CDD" id="cd17920">
    <property type="entry name" value="DEXHc_RecQ"/>
    <property type="match status" value="1"/>
</dbReference>
<dbReference type="GO" id="GO:0003676">
    <property type="term" value="F:nucleic acid binding"/>
    <property type="evidence" value="ECO:0007669"/>
    <property type="project" value="InterPro"/>
</dbReference>
<reference evidence="9 10" key="1">
    <citation type="submission" date="2012-10" db="EMBL/GenBank/DDBJ databases">
        <authorList>
            <person name="Harkins D.M."/>
            <person name="Durkin A.S."/>
            <person name="Brinkac L.M."/>
            <person name="Haft D.H."/>
            <person name="Selengut J.D."/>
            <person name="Sanka R."/>
            <person name="DePew J."/>
            <person name="Purushe J."/>
            <person name="Whelen A.C."/>
            <person name="Vinetz J.M."/>
            <person name="Sutton G.G."/>
            <person name="Nierman W.C."/>
            <person name="Fouts D.E."/>
        </authorList>
    </citation>
    <scope>NUCLEOTIDE SEQUENCE [LARGE SCALE GENOMIC DNA]</scope>
    <source>
        <strain evidence="9 10">2006001853</strain>
    </source>
</reference>
<dbReference type="GO" id="GO:0005737">
    <property type="term" value="C:cytoplasm"/>
    <property type="evidence" value="ECO:0007669"/>
    <property type="project" value="TreeGrafter"/>
</dbReference>
<dbReference type="AlphaFoldDB" id="A0A828Z4F7"/>
<dbReference type="Gene3D" id="3.40.50.300">
    <property type="entry name" value="P-loop containing nucleotide triphosphate hydrolases"/>
    <property type="match status" value="2"/>
</dbReference>
<evidence type="ECO:0000256" key="1">
    <source>
        <dbReference type="ARBA" id="ARBA00022741"/>
    </source>
</evidence>
<dbReference type="Pfam" id="PF16124">
    <property type="entry name" value="RecQ_Zn_bind"/>
    <property type="match status" value="1"/>
</dbReference>
<feature type="domain" description="Helicase C-terminal" evidence="8">
    <location>
        <begin position="218"/>
        <end position="367"/>
    </location>
</feature>
<dbReference type="EMBL" id="AFLV02000023">
    <property type="protein sequence ID" value="EKR65156.1"/>
    <property type="molecule type" value="Genomic_DNA"/>
</dbReference>
<protein>
    <recommendedName>
        <fullName evidence="5">ATP-dependent DNA helicase RecQ</fullName>
    </recommendedName>
    <alternativeName>
        <fullName evidence="6">DNA 3'-5' helicase RecQ</fullName>
    </alternativeName>
</protein>
<feature type="domain" description="Helicase ATP-binding" evidence="7">
    <location>
        <begin position="24"/>
        <end position="192"/>
    </location>
</feature>
<dbReference type="GO" id="GO:0009378">
    <property type="term" value="F:four-way junction helicase activity"/>
    <property type="evidence" value="ECO:0007669"/>
    <property type="project" value="TreeGrafter"/>
</dbReference>
<evidence type="ECO:0000259" key="7">
    <source>
        <dbReference type="PROSITE" id="PS51192"/>
    </source>
</evidence>
<proteinExistence type="predicted"/>
<evidence type="ECO:0000256" key="6">
    <source>
        <dbReference type="ARBA" id="ARBA00044550"/>
    </source>
</evidence>
<dbReference type="PROSITE" id="PS51192">
    <property type="entry name" value="HELICASE_ATP_BIND_1"/>
    <property type="match status" value="1"/>
</dbReference>
<dbReference type="InterPro" id="IPR027417">
    <property type="entry name" value="P-loop_NTPase"/>
</dbReference>
<dbReference type="Pfam" id="PF00270">
    <property type="entry name" value="DEAD"/>
    <property type="match status" value="1"/>
</dbReference>
<dbReference type="InterPro" id="IPR004589">
    <property type="entry name" value="DNA_helicase_ATP-dep_RecQ"/>
</dbReference>
<dbReference type="Proteomes" id="UP000001338">
    <property type="component" value="Unassembled WGS sequence"/>
</dbReference>
<keyword evidence="2 9" id="KW-0378">Hydrolase</keyword>
<dbReference type="GO" id="GO:0043138">
    <property type="term" value="F:3'-5' DNA helicase activity"/>
    <property type="evidence" value="ECO:0007669"/>
    <property type="project" value="TreeGrafter"/>
</dbReference>
<dbReference type="GO" id="GO:0016787">
    <property type="term" value="F:hydrolase activity"/>
    <property type="evidence" value="ECO:0007669"/>
    <property type="project" value="UniProtKB-KW"/>
</dbReference>
<comment type="caution">
    <text evidence="9">The sequence shown here is derived from an EMBL/GenBank/DDBJ whole genome shotgun (WGS) entry which is preliminary data.</text>
</comment>
<dbReference type="GO" id="GO:0006310">
    <property type="term" value="P:DNA recombination"/>
    <property type="evidence" value="ECO:0007669"/>
    <property type="project" value="InterPro"/>
</dbReference>
<evidence type="ECO:0000256" key="2">
    <source>
        <dbReference type="ARBA" id="ARBA00022801"/>
    </source>
</evidence>
<dbReference type="FunFam" id="3.40.50.300:FF:001363">
    <property type="entry name" value="ATP-dependent DNA helicase RecQ"/>
    <property type="match status" value="1"/>
</dbReference>
<dbReference type="SMART" id="SM00487">
    <property type="entry name" value="DEXDc"/>
    <property type="match status" value="1"/>
</dbReference>
<organism evidence="9 10">
    <name type="scientific">Leptospira weilii str. 2006001853</name>
    <dbReference type="NCBI Taxonomy" id="1001589"/>
    <lineage>
        <taxon>Bacteria</taxon>
        <taxon>Pseudomonadati</taxon>
        <taxon>Spirochaetota</taxon>
        <taxon>Spirochaetia</taxon>
        <taxon>Leptospirales</taxon>
        <taxon>Leptospiraceae</taxon>
        <taxon>Leptospira</taxon>
    </lineage>
</organism>
<sequence length="484" mass="56211">MPSLSQLSNLFGISTFRSSQEKIILDVLSGKNCLVVMPTGMGKSICYQLPSLALDGLTVVISPLIALMQDQVLKLKRLGIDAGYINSSLSKQERLRCYRDLKEEKYRILYVSPERFRKKEFIDSLKLRKVSLLAIDEAHCISQWGHDFRPDYTKIGEFREILGKPTMIALTATATLEIQKDIVLQMGLRESEIRVYNEGICRPNLFLDVRTFVDEPTKSDAILELLKKQKRSTIVYFNLIRNLEKFGEKLDVQKIPHKIYHGRLSPEQRKKVQKQFLESEDTILLATNAFGMGVDKPNIRMIIHAELPSSLEGYYQEIGRAGRDGNASDCHVFYDQDDLTVLMDFIEWQNPDESFIARTYQTMERLGEKLSSIEYDELQAMIVHKNRRDHRLQTVLNLFERHGVTSGELEKKSLKLRSPLPDVLCSSEYLERKKKTSLKRLYQMFLYLKSERCRREFVYEYFDAKWSGCDNCDVCKYRTTGVWK</sequence>
<dbReference type="InterPro" id="IPR014001">
    <property type="entry name" value="Helicase_ATP-bd"/>
</dbReference>
<gene>
    <name evidence="9" type="ORF">LEP1GSC036_0370</name>
</gene>
<evidence type="ECO:0000256" key="4">
    <source>
        <dbReference type="ARBA" id="ARBA00022840"/>
    </source>
</evidence>
<evidence type="ECO:0000256" key="3">
    <source>
        <dbReference type="ARBA" id="ARBA00022806"/>
    </source>
</evidence>
<dbReference type="InterPro" id="IPR001650">
    <property type="entry name" value="Helicase_C-like"/>
</dbReference>
<dbReference type="SMART" id="SM00490">
    <property type="entry name" value="HELICc"/>
    <property type="match status" value="1"/>
</dbReference>
<evidence type="ECO:0000313" key="9">
    <source>
        <dbReference type="EMBL" id="EKR65156.1"/>
    </source>
</evidence>
<dbReference type="RefSeq" id="WP_004499212.1">
    <property type="nucleotide sequence ID" value="NZ_AFLV02000023.1"/>
</dbReference>
<evidence type="ECO:0000313" key="10">
    <source>
        <dbReference type="Proteomes" id="UP000001338"/>
    </source>
</evidence>
<dbReference type="GO" id="GO:0006281">
    <property type="term" value="P:DNA repair"/>
    <property type="evidence" value="ECO:0007669"/>
    <property type="project" value="TreeGrafter"/>
</dbReference>
<keyword evidence="4" id="KW-0067">ATP-binding</keyword>
<evidence type="ECO:0000256" key="5">
    <source>
        <dbReference type="ARBA" id="ARBA00044535"/>
    </source>
</evidence>
<keyword evidence="1" id="KW-0547">Nucleotide-binding</keyword>
<dbReference type="PANTHER" id="PTHR13710">
    <property type="entry name" value="DNA HELICASE RECQ FAMILY MEMBER"/>
    <property type="match status" value="1"/>
</dbReference>
<dbReference type="GO" id="GO:0005694">
    <property type="term" value="C:chromosome"/>
    <property type="evidence" value="ECO:0007669"/>
    <property type="project" value="TreeGrafter"/>
</dbReference>
<dbReference type="PANTHER" id="PTHR13710:SF150">
    <property type="entry name" value="ATP-DEPENDENT DNA HELICASE RECQ"/>
    <property type="match status" value="1"/>
</dbReference>